<feature type="domain" description="HTH cro/C1-type" evidence="1">
    <location>
        <begin position="41"/>
        <end position="92"/>
    </location>
</feature>
<gene>
    <name evidence="2" type="ORF">HDF15_003698</name>
</gene>
<dbReference type="InterPro" id="IPR010982">
    <property type="entry name" value="Lambda_DNA-bd_dom_sf"/>
</dbReference>
<sequence>MRGLIAADEVMASLPKNRRKAIEARGAELLAAVERRMTLGEMRKDRKISQAVVAEALGVGQMQISRLEKRKDPRLSTMQRTVAAMGGHLTMIATFPDQEPIILVTSQVTEKRRHSKKKTTRTAR</sequence>
<dbReference type="Proteomes" id="UP000584867">
    <property type="component" value="Unassembled WGS sequence"/>
</dbReference>
<dbReference type="Pfam" id="PF01381">
    <property type="entry name" value="HTH_3"/>
    <property type="match status" value="1"/>
</dbReference>
<organism evidence="2 3">
    <name type="scientific">Granulicella mallensis</name>
    <dbReference type="NCBI Taxonomy" id="940614"/>
    <lineage>
        <taxon>Bacteria</taxon>
        <taxon>Pseudomonadati</taxon>
        <taxon>Acidobacteriota</taxon>
        <taxon>Terriglobia</taxon>
        <taxon>Terriglobales</taxon>
        <taxon>Acidobacteriaceae</taxon>
        <taxon>Granulicella</taxon>
    </lineage>
</organism>
<dbReference type="RefSeq" id="WP_014267577.1">
    <property type="nucleotide sequence ID" value="NZ_JACHIO010000016.1"/>
</dbReference>
<dbReference type="InterPro" id="IPR001387">
    <property type="entry name" value="Cro/C1-type_HTH"/>
</dbReference>
<name>A0A7W8EC78_9BACT</name>
<dbReference type="Gene3D" id="1.10.260.40">
    <property type="entry name" value="lambda repressor-like DNA-binding domains"/>
    <property type="match status" value="1"/>
</dbReference>
<dbReference type="SUPFAM" id="SSF47413">
    <property type="entry name" value="lambda repressor-like DNA-binding domains"/>
    <property type="match status" value="1"/>
</dbReference>
<dbReference type="CDD" id="cd00093">
    <property type="entry name" value="HTH_XRE"/>
    <property type="match status" value="1"/>
</dbReference>
<keyword evidence="2" id="KW-0238">DNA-binding</keyword>
<evidence type="ECO:0000259" key="1">
    <source>
        <dbReference type="PROSITE" id="PS50943"/>
    </source>
</evidence>
<proteinExistence type="predicted"/>
<accession>A0A7W8EC78</accession>
<evidence type="ECO:0000313" key="2">
    <source>
        <dbReference type="EMBL" id="MBB5065330.1"/>
    </source>
</evidence>
<protein>
    <submittedName>
        <fullName evidence="2">Putative XRE-type DNA-binding protein</fullName>
    </submittedName>
</protein>
<dbReference type="SMART" id="SM00530">
    <property type="entry name" value="HTH_XRE"/>
    <property type="match status" value="1"/>
</dbReference>
<dbReference type="EMBL" id="JACHIO010000016">
    <property type="protein sequence ID" value="MBB5065330.1"/>
    <property type="molecule type" value="Genomic_DNA"/>
</dbReference>
<dbReference type="PROSITE" id="PS50943">
    <property type="entry name" value="HTH_CROC1"/>
    <property type="match status" value="1"/>
</dbReference>
<dbReference type="AlphaFoldDB" id="A0A7W8EC78"/>
<dbReference type="GO" id="GO:0003677">
    <property type="term" value="F:DNA binding"/>
    <property type="evidence" value="ECO:0007669"/>
    <property type="project" value="UniProtKB-KW"/>
</dbReference>
<dbReference type="OMA" id="ADDMRME"/>
<evidence type="ECO:0000313" key="3">
    <source>
        <dbReference type="Proteomes" id="UP000584867"/>
    </source>
</evidence>
<reference evidence="2 3" key="1">
    <citation type="submission" date="2020-08" db="EMBL/GenBank/DDBJ databases">
        <title>Genomic Encyclopedia of Type Strains, Phase IV (KMG-V): Genome sequencing to study the core and pangenomes of soil and plant-associated prokaryotes.</title>
        <authorList>
            <person name="Whitman W."/>
        </authorList>
    </citation>
    <scope>NUCLEOTIDE SEQUENCE [LARGE SCALE GENOMIC DNA]</scope>
    <source>
        <strain evidence="2 3">X5P3</strain>
    </source>
</reference>
<comment type="caution">
    <text evidence="2">The sequence shown here is derived from an EMBL/GenBank/DDBJ whole genome shotgun (WGS) entry which is preliminary data.</text>
</comment>